<evidence type="ECO:0000313" key="2">
    <source>
        <dbReference type="EMBL" id="MDX6851426.1"/>
    </source>
</evidence>
<dbReference type="Proteomes" id="UP001273505">
    <property type="component" value="Unassembled WGS sequence"/>
</dbReference>
<dbReference type="Gene3D" id="3.40.50.300">
    <property type="entry name" value="P-loop containing nucleotide triphosphate hydrolases"/>
    <property type="match status" value="1"/>
</dbReference>
<sequence length="566" mass="63083">MKLIDFSVTNFRSITKAHKVSLSQTTILIGRNNEGKSNLLKSLDIAMTTLQQHAISERRGGVYLGSRRYARKDDSHYFWERDFPITLQDRKSNTQTIFRLEFLLTSKEIDLFRKEIKSRLNGSLPIEIRVGKDDKPSIRVVEKRGAGGAALNAKSGQIADFIGKNITFNYIPAVRTDQEAMEVVRVMLMQRMRKLEANRDYKVALETIRKIQEPVLKELGEQIKEPLQEFLPGIKNVDVAIPDDSRRSSFRNEFEIIIDDGTPTSLFFKGDGVKSLAALGLLKNRGSSVGASIIAIEEPESHLHPAAIHQLNEVIMALGENNQVVLTTHNPLFVDRTDIKSNIIVNSGKAVPARNIGQIRDLLGIKASDNLVNASYVLVVEGGDDVISLKAILSAESEIIKKAINSHLLVIDEIGGASNLSYKLTLLSNSLCVYHTFLDNDESGRAAYDKAESDGIISNKKNTFVTCNGARNTEFEDCLNLDLYRNKIIEEFGVDLSQPAFRCNKKWSERVKSAFLNDGKRWSDAVESKVKYVVANAVKAVPKNALNEHKRNSIDALIASVEELLS</sequence>
<dbReference type="RefSeq" id="WP_302724198.1">
    <property type="nucleotide sequence ID" value="NZ_JAULRU010000770.1"/>
</dbReference>
<dbReference type="InterPro" id="IPR027417">
    <property type="entry name" value="P-loop_NTPase"/>
</dbReference>
<organism evidence="2 3">
    <name type="scientific">Gilvimarinus gilvus</name>
    <dbReference type="NCBI Taxonomy" id="3058038"/>
    <lineage>
        <taxon>Bacteria</taxon>
        <taxon>Pseudomonadati</taxon>
        <taxon>Pseudomonadota</taxon>
        <taxon>Gammaproteobacteria</taxon>
        <taxon>Cellvibrionales</taxon>
        <taxon>Cellvibrionaceae</taxon>
        <taxon>Gilvimarinus</taxon>
    </lineage>
</organism>
<keyword evidence="3" id="KW-1185">Reference proteome</keyword>
<protein>
    <submittedName>
        <fullName evidence="2">AAA family ATPase</fullName>
    </submittedName>
</protein>
<comment type="caution">
    <text evidence="2">The sequence shown here is derived from an EMBL/GenBank/DDBJ whole genome shotgun (WGS) entry which is preliminary data.</text>
</comment>
<dbReference type="EMBL" id="JAXAFO010000057">
    <property type="protein sequence ID" value="MDX6851426.1"/>
    <property type="molecule type" value="Genomic_DNA"/>
</dbReference>
<accession>A0ABU4S4U8</accession>
<evidence type="ECO:0000313" key="3">
    <source>
        <dbReference type="Proteomes" id="UP001273505"/>
    </source>
</evidence>
<feature type="domain" description="ATPase AAA-type core" evidence="1">
    <location>
        <begin position="26"/>
        <end position="335"/>
    </location>
</feature>
<name>A0ABU4S4U8_9GAMM</name>
<proteinExistence type="predicted"/>
<dbReference type="PANTHER" id="PTHR43581">
    <property type="entry name" value="ATP/GTP PHOSPHATASE"/>
    <property type="match status" value="1"/>
</dbReference>
<reference evidence="2 3" key="1">
    <citation type="submission" date="2023-11" db="EMBL/GenBank/DDBJ databases">
        <title>Gilvimarinus fulvus sp. nov., isolated from the surface of Kelp.</title>
        <authorList>
            <person name="Sun Y.Y."/>
            <person name="Gong Y."/>
            <person name="Du Z.J."/>
        </authorList>
    </citation>
    <scope>NUCLEOTIDE SEQUENCE [LARGE SCALE GENOMIC DNA]</scope>
    <source>
        <strain evidence="2 3">SDUM040013</strain>
    </source>
</reference>
<dbReference type="InterPro" id="IPR051396">
    <property type="entry name" value="Bact_Antivir_Def_Nuclease"/>
</dbReference>
<gene>
    <name evidence="2" type="ORF">SCD92_18790</name>
</gene>
<dbReference type="Pfam" id="PF13304">
    <property type="entry name" value="AAA_21"/>
    <property type="match status" value="1"/>
</dbReference>
<dbReference type="PANTHER" id="PTHR43581:SF4">
    <property type="entry name" value="ATP_GTP PHOSPHATASE"/>
    <property type="match status" value="1"/>
</dbReference>
<evidence type="ECO:0000259" key="1">
    <source>
        <dbReference type="Pfam" id="PF13304"/>
    </source>
</evidence>
<dbReference type="InterPro" id="IPR003959">
    <property type="entry name" value="ATPase_AAA_core"/>
</dbReference>
<dbReference type="SUPFAM" id="SSF52540">
    <property type="entry name" value="P-loop containing nucleoside triphosphate hydrolases"/>
    <property type="match status" value="1"/>
</dbReference>